<dbReference type="Pfam" id="PF13306">
    <property type="entry name" value="LRR_5"/>
    <property type="match status" value="1"/>
</dbReference>
<dbReference type="STRING" id="240159.A0A4U5VJC8"/>
<dbReference type="InterPro" id="IPR026906">
    <property type="entry name" value="LRR_5"/>
</dbReference>
<keyword evidence="5" id="KW-1185">Reference proteome</keyword>
<sequence length="737" mass="83600">MTACVSAVSAACREDVYTVKIKEVKRGISASVSAAELHTRERTLQQRVNQRYGQGINRQWLGKSTPNHQCNKDVKMPVHGLTHILLCLLPMWRILTPVSSHPQHSRCHLIQRTALCNNAKLTSVPAGLPDNTEELQLNYNHIQTLQGSSLSYPSLITLSLACNNVERLESNTFQDSKLLESLNLANNNLHIGYQETSHALKTLPRLRVLDFSENELDDEMAATLLQNLTSLEYLNLSGNLLRRLDETSFQDLHQLKELDLQRNLIFEIDVAFDRNPQLQRLNLAFNYLPCLIDFHMTQMVVLNASHNFIEWFIATQDLNDTFQLETLDLSDNKLLFFPFLPDQSRLRNLYLSHNSIRFYEHLAGNNTDLNSTTTVEFYNIKKYKSNVTAELWNENLHGDISSLEILDLRGNQVEYFPQGFIQKMPVLSRLQMCTNCLKTLNLTSEQLSSSLYELDVSNNRLEQFVADEGTMTALGNLTYLNLSLNDLRQLPSGLFSSLPSVRSVDLSYNEIDICLPEKAENSIDNMSPCVDWKNIESLKQLYLKGCNLEIIPSCAFTGLSLTHLDLSDNPGLIVRESIGSLSRTLQHLGLGNTQIQDFDFSPFQSLKSVNISRNSLAHLPSSLLKLDLNVLDLRDNKLPTIPSGHANALAQKLHTVFLTGNPFNCCQTEWFRTFEATKTINVVGQSDIECQDLFQTIHRVENSQSFLCWEDGGESIFWRVLENDYYCPMKADALTAT</sequence>
<evidence type="ECO:0000313" key="4">
    <source>
        <dbReference type="EMBL" id="TKS87921.1"/>
    </source>
</evidence>
<protein>
    <submittedName>
        <fullName evidence="4">Negative regulator of reactive oxygen species</fullName>
    </submittedName>
</protein>
<keyword evidence="1" id="KW-0433">Leucine-rich repeat</keyword>
<dbReference type="PANTHER" id="PTHR24369:SF210">
    <property type="entry name" value="CHAOPTIN-RELATED"/>
    <property type="match status" value="1"/>
</dbReference>
<keyword evidence="2" id="KW-0732">Signal</keyword>
<evidence type="ECO:0000256" key="3">
    <source>
        <dbReference type="ARBA" id="ARBA00022737"/>
    </source>
</evidence>
<organism evidence="4 5">
    <name type="scientific">Collichthys lucidus</name>
    <name type="common">Big head croaker</name>
    <name type="synonym">Sciaena lucida</name>
    <dbReference type="NCBI Taxonomy" id="240159"/>
    <lineage>
        <taxon>Eukaryota</taxon>
        <taxon>Metazoa</taxon>
        <taxon>Chordata</taxon>
        <taxon>Craniata</taxon>
        <taxon>Vertebrata</taxon>
        <taxon>Euteleostomi</taxon>
        <taxon>Actinopterygii</taxon>
        <taxon>Neopterygii</taxon>
        <taxon>Teleostei</taxon>
        <taxon>Neoteleostei</taxon>
        <taxon>Acanthomorphata</taxon>
        <taxon>Eupercaria</taxon>
        <taxon>Sciaenidae</taxon>
        <taxon>Collichthys</taxon>
    </lineage>
</organism>
<name>A0A4U5VJC8_COLLU</name>
<reference evidence="4 5" key="1">
    <citation type="submission" date="2019-01" db="EMBL/GenBank/DDBJ databases">
        <title>Genome Assembly of Collichthys lucidus.</title>
        <authorList>
            <person name="Cai M."/>
            <person name="Xiao S."/>
        </authorList>
    </citation>
    <scope>NUCLEOTIDE SEQUENCE [LARGE SCALE GENOMIC DNA]</scope>
    <source>
        <strain evidence="4">JT15FE1705JMU</strain>
        <tissue evidence="4">Muscle</tissue>
    </source>
</reference>
<accession>A0A4U5VJC8</accession>
<dbReference type="InterPro" id="IPR050541">
    <property type="entry name" value="LRR_TM_domain-containing"/>
</dbReference>
<dbReference type="PANTHER" id="PTHR24369">
    <property type="entry name" value="ANTIGEN BSP, PUTATIVE-RELATED"/>
    <property type="match status" value="1"/>
</dbReference>
<gene>
    <name evidence="4" type="ORF">D9C73_022045</name>
</gene>
<dbReference type="SMART" id="SM00369">
    <property type="entry name" value="LRR_TYP"/>
    <property type="match status" value="11"/>
</dbReference>
<dbReference type="EMBL" id="CM014096">
    <property type="protein sequence ID" value="TKS87921.1"/>
    <property type="molecule type" value="Genomic_DNA"/>
</dbReference>
<dbReference type="GO" id="GO:0005886">
    <property type="term" value="C:plasma membrane"/>
    <property type="evidence" value="ECO:0007669"/>
    <property type="project" value="TreeGrafter"/>
</dbReference>
<dbReference type="Pfam" id="PF13855">
    <property type="entry name" value="LRR_8"/>
    <property type="match status" value="3"/>
</dbReference>
<evidence type="ECO:0000256" key="1">
    <source>
        <dbReference type="ARBA" id="ARBA00022614"/>
    </source>
</evidence>
<evidence type="ECO:0000313" key="5">
    <source>
        <dbReference type="Proteomes" id="UP000298787"/>
    </source>
</evidence>
<dbReference type="Gene3D" id="3.80.10.10">
    <property type="entry name" value="Ribonuclease Inhibitor"/>
    <property type="match status" value="5"/>
</dbReference>
<dbReference type="InterPro" id="IPR032675">
    <property type="entry name" value="LRR_dom_sf"/>
</dbReference>
<dbReference type="InterPro" id="IPR003591">
    <property type="entry name" value="Leu-rich_rpt_typical-subtyp"/>
</dbReference>
<dbReference type="Proteomes" id="UP000298787">
    <property type="component" value="Chromosome 19"/>
</dbReference>
<dbReference type="SMART" id="SM00364">
    <property type="entry name" value="LRR_BAC"/>
    <property type="match status" value="5"/>
</dbReference>
<keyword evidence="3" id="KW-0677">Repeat</keyword>
<dbReference type="SUPFAM" id="SSF52058">
    <property type="entry name" value="L domain-like"/>
    <property type="match status" value="2"/>
</dbReference>
<proteinExistence type="predicted"/>
<dbReference type="AlphaFoldDB" id="A0A4U5VJC8"/>
<evidence type="ECO:0000256" key="2">
    <source>
        <dbReference type="ARBA" id="ARBA00022729"/>
    </source>
</evidence>
<dbReference type="InterPro" id="IPR001611">
    <property type="entry name" value="Leu-rich_rpt"/>
</dbReference>
<dbReference type="PROSITE" id="PS51450">
    <property type="entry name" value="LRR"/>
    <property type="match status" value="3"/>
</dbReference>